<reference evidence="1 2" key="1">
    <citation type="journal article" date="2023" name="Life. Sci Alliance">
        <title>Evolutionary insights into 3D genome organization and epigenetic landscape of Vigna mungo.</title>
        <authorList>
            <person name="Junaid A."/>
            <person name="Singh B."/>
            <person name="Bhatia S."/>
        </authorList>
    </citation>
    <scope>NUCLEOTIDE SEQUENCE [LARGE SCALE GENOMIC DNA]</scope>
    <source>
        <strain evidence="1">Urdbean</strain>
    </source>
</reference>
<proteinExistence type="predicted"/>
<dbReference type="EMBL" id="CP144689">
    <property type="protein sequence ID" value="WVY89067.1"/>
    <property type="molecule type" value="Genomic_DNA"/>
</dbReference>
<organism evidence="1 2">
    <name type="scientific">Vigna mungo</name>
    <name type="common">Black gram</name>
    <name type="synonym">Phaseolus mungo</name>
    <dbReference type="NCBI Taxonomy" id="3915"/>
    <lineage>
        <taxon>Eukaryota</taxon>
        <taxon>Viridiplantae</taxon>
        <taxon>Streptophyta</taxon>
        <taxon>Embryophyta</taxon>
        <taxon>Tracheophyta</taxon>
        <taxon>Spermatophyta</taxon>
        <taxon>Magnoliopsida</taxon>
        <taxon>eudicotyledons</taxon>
        <taxon>Gunneridae</taxon>
        <taxon>Pentapetalae</taxon>
        <taxon>rosids</taxon>
        <taxon>fabids</taxon>
        <taxon>Fabales</taxon>
        <taxon>Fabaceae</taxon>
        <taxon>Papilionoideae</taxon>
        <taxon>50 kb inversion clade</taxon>
        <taxon>NPAAA clade</taxon>
        <taxon>indigoferoid/millettioid clade</taxon>
        <taxon>Phaseoleae</taxon>
        <taxon>Vigna</taxon>
    </lineage>
</organism>
<protein>
    <submittedName>
        <fullName evidence="1">Uncharacterized protein</fullName>
    </submittedName>
</protein>
<keyword evidence="1" id="KW-0150">Chloroplast</keyword>
<name>A0AAQ3RDK9_VIGMU</name>
<accession>A0AAQ3RDK9</accession>
<gene>
    <name evidence="1" type="ORF">V8G54_037989</name>
</gene>
<evidence type="ECO:0000313" key="2">
    <source>
        <dbReference type="Proteomes" id="UP001374535"/>
    </source>
</evidence>
<keyword evidence="2" id="KW-1185">Reference proteome</keyword>
<evidence type="ECO:0000313" key="1">
    <source>
        <dbReference type="EMBL" id="WVY89067.1"/>
    </source>
</evidence>
<geneLocation type="chloroplast" evidence="1"/>
<keyword evidence="1" id="KW-0934">Plastid</keyword>
<dbReference type="Proteomes" id="UP001374535">
    <property type="component" value="Chloroplast Pltd"/>
</dbReference>
<sequence>MSSLGTSKDILEIAKFGVYVTANHSHVHFCQQFQQTPQVHGKCSQLIASDWEIEDFLLLLGDQIVNRHSRVPSPSEVAQLVIVKMGHPKITSHFIDDQDEIETGGAHETTGRNVVVCGHRSLHVVAVWNLLPQCPLCLSLEDVHQI</sequence>
<dbReference type="AlphaFoldDB" id="A0AAQ3RDK9"/>